<reference evidence="1 2" key="1">
    <citation type="submission" date="2020-01" db="EMBL/GenBank/DDBJ databases">
        <title>Novel species isolated from a subtropical stream in China.</title>
        <authorList>
            <person name="Lu H."/>
        </authorList>
    </citation>
    <scope>NUCLEOTIDE SEQUENCE [LARGE SCALE GENOMIC DNA]</scope>
    <source>
        <strain evidence="1 2">FT82W</strain>
    </source>
</reference>
<evidence type="ECO:0000313" key="1">
    <source>
        <dbReference type="EMBL" id="MYM85880.1"/>
    </source>
</evidence>
<organism evidence="1 2">
    <name type="scientific">Duganella vulcania</name>
    <dbReference type="NCBI Taxonomy" id="2692166"/>
    <lineage>
        <taxon>Bacteria</taxon>
        <taxon>Pseudomonadati</taxon>
        <taxon>Pseudomonadota</taxon>
        <taxon>Betaproteobacteria</taxon>
        <taxon>Burkholderiales</taxon>
        <taxon>Oxalobacteraceae</taxon>
        <taxon>Telluria group</taxon>
        <taxon>Duganella</taxon>
    </lineage>
</organism>
<gene>
    <name evidence="1" type="ORF">GTP91_01660</name>
</gene>
<name>A0A845FXB5_9BURK</name>
<protein>
    <submittedName>
        <fullName evidence="1">Uncharacterized protein</fullName>
    </submittedName>
</protein>
<dbReference type="AlphaFoldDB" id="A0A845FXB5"/>
<proteinExistence type="predicted"/>
<evidence type="ECO:0000313" key="2">
    <source>
        <dbReference type="Proteomes" id="UP000470302"/>
    </source>
</evidence>
<accession>A0A845FXB5</accession>
<dbReference type="EMBL" id="WWCW01000002">
    <property type="protein sequence ID" value="MYM85880.1"/>
    <property type="molecule type" value="Genomic_DNA"/>
</dbReference>
<comment type="caution">
    <text evidence="1">The sequence shown here is derived from an EMBL/GenBank/DDBJ whole genome shotgun (WGS) entry which is preliminary data.</text>
</comment>
<sequence length="176" mass="19668">MALLINRIKSLFGRGDVHLPAAPPADPLDYEQLVTLDAESLAEQGILNAYTELSAQLERYSPSPLEVREVIDDDGLGYSVYGGDQKYVVWEVIDGVQNEDGWERATVAFFQIVNARLKNSSHRFYALNGGNDLFGLFLTEEEFAAARRAIPKRSNWPWMPDNAQPDYGFPVDVDAS</sequence>
<dbReference type="Proteomes" id="UP000470302">
    <property type="component" value="Unassembled WGS sequence"/>
</dbReference>